<feature type="chain" id="PRO_5021941447" evidence="2">
    <location>
        <begin position="24"/>
        <end position="221"/>
    </location>
</feature>
<dbReference type="Pfam" id="PF13628">
    <property type="entry name" value="DUF4142"/>
    <property type="match status" value="1"/>
</dbReference>
<gene>
    <name evidence="4" type="ORF">L602_000400000600</name>
</gene>
<evidence type="ECO:0000256" key="2">
    <source>
        <dbReference type="SAM" id="SignalP"/>
    </source>
</evidence>
<dbReference type="InterPro" id="IPR012347">
    <property type="entry name" value="Ferritin-like"/>
</dbReference>
<accession>A0A562B974</accession>
<sequence>MATSVLIDTRRAVVLLMTGLACAWTPRAPAQNAVQPPPGVVGSPPADASSPAPATSLSTDDLRFIDEAILTAAMGIETASMALEVSADPTLLAYAHGVVRDHRAIAAELARITHTKGVQPEQRLPEAPEVAKLRALKGADFDRMFVQMVAIDANRQAVALFQRQAEVGKDPALRAFAKRVLPTLEKHLEMGKSMAARTTAWRSGVATRQATERQSNDTGTR</sequence>
<evidence type="ECO:0000256" key="1">
    <source>
        <dbReference type="SAM" id="MobiDB-lite"/>
    </source>
</evidence>
<comment type="caution">
    <text evidence="4">The sequence shown here is derived from an EMBL/GenBank/DDBJ whole genome shotgun (WGS) entry which is preliminary data.</text>
</comment>
<organism evidence="4 5">
    <name type="scientific">Cupriavidus gilardii J11</name>
    <dbReference type="NCBI Taxonomy" id="936133"/>
    <lineage>
        <taxon>Bacteria</taxon>
        <taxon>Pseudomonadati</taxon>
        <taxon>Pseudomonadota</taxon>
        <taxon>Betaproteobacteria</taxon>
        <taxon>Burkholderiales</taxon>
        <taxon>Burkholderiaceae</taxon>
        <taxon>Cupriavidus</taxon>
    </lineage>
</organism>
<name>A0A562B974_9BURK</name>
<feature type="compositionally biased region" description="Basic and acidic residues" evidence="1">
    <location>
        <begin position="210"/>
        <end position="221"/>
    </location>
</feature>
<evidence type="ECO:0000313" key="5">
    <source>
        <dbReference type="Proteomes" id="UP000318141"/>
    </source>
</evidence>
<evidence type="ECO:0000259" key="3">
    <source>
        <dbReference type="Pfam" id="PF13628"/>
    </source>
</evidence>
<dbReference type="InterPro" id="IPR025419">
    <property type="entry name" value="DUF4142"/>
</dbReference>
<protein>
    <submittedName>
        <fullName evidence="4">Putative membrane protein</fullName>
    </submittedName>
</protein>
<dbReference type="PANTHER" id="PTHR38593">
    <property type="entry name" value="BLR2558 PROTEIN"/>
    <property type="match status" value="1"/>
</dbReference>
<feature type="region of interest" description="Disordered" evidence="1">
    <location>
        <begin position="199"/>
        <end position="221"/>
    </location>
</feature>
<dbReference type="AlphaFoldDB" id="A0A562B974"/>
<reference evidence="4 5" key="1">
    <citation type="submission" date="2019-07" db="EMBL/GenBank/DDBJ databases">
        <title>Genome sequencing of lignin-degrading bacterial isolates.</title>
        <authorList>
            <person name="Gladden J."/>
        </authorList>
    </citation>
    <scope>NUCLEOTIDE SEQUENCE [LARGE SCALE GENOMIC DNA]</scope>
    <source>
        <strain evidence="4 5">J11</strain>
    </source>
</reference>
<dbReference type="Proteomes" id="UP000318141">
    <property type="component" value="Unassembled WGS sequence"/>
</dbReference>
<feature type="domain" description="DUF4142" evidence="3">
    <location>
        <begin position="60"/>
        <end position="193"/>
    </location>
</feature>
<keyword evidence="2" id="KW-0732">Signal</keyword>
<proteinExistence type="predicted"/>
<feature type="signal peptide" evidence="2">
    <location>
        <begin position="1"/>
        <end position="23"/>
    </location>
</feature>
<feature type="compositionally biased region" description="Low complexity" evidence="1">
    <location>
        <begin position="40"/>
        <end position="56"/>
    </location>
</feature>
<dbReference type="Gene3D" id="1.20.1260.10">
    <property type="match status" value="1"/>
</dbReference>
<dbReference type="EMBL" id="VLJN01000034">
    <property type="protein sequence ID" value="TWG81741.1"/>
    <property type="molecule type" value="Genomic_DNA"/>
</dbReference>
<keyword evidence="5" id="KW-1185">Reference proteome</keyword>
<feature type="region of interest" description="Disordered" evidence="1">
    <location>
        <begin position="31"/>
        <end position="57"/>
    </location>
</feature>
<dbReference type="PANTHER" id="PTHR38593:SF1">
    <property type="entry name" value="BLR2558 PROTEIN"/>
    <property type="match status" value="1"/>
</dbReference>
<dbReference type="OrthoDB" id="118677at2"/>
<evidence type="ECO:0000313" key="4">
    <source>
        <dbReference type="EMBL" id="TWG81741.1"/>
    </source>
</evidence>